<feature type="transmembrane region" description="Helical" evidence="2">
    <location>
        <begin position="108"/>
        <end position="129"/>
    </location>
</feature>
<proteinExistence type="predicted"/>
<gene>
    <name evidence="3" type="ORF">ACFQ2I_18295</name>
</gene>
<keyword evidence="2" id="KW-1133">Transmembrane helix</keyword>
<evidence type="ECO:0000256" key="1">
    <source>
        <dbReference type="SAM" id="Coils"/>
    </source>
</evidence>
<feature type="coiled-coil region" evidence="1">
    <location>
        <begin position="321"/>
        <end position="348"/>
    </location>
</feature>
<comment type="caution">
    <text evidence="3">The sequence shown here is derived from an EMBL/GenBank/DDBJ whole genome shotgun (WGS) entry which is preliminary data.</text>
</comment>
<sequence>MYCHHCIRSFADDAVFCSQCGRRLHAHKVIGAEEKAIWTGVPSEETILKAEHNDLNEASAAQTAMDTVEGGIKEQVANIERAELEVASGDANASAVGRNVSRDTAISWGTVAALAFLAIGMSVTLYIYYQYEQNINERVLKLQSDAKVSAMGGDYNKALKLLADASAERPNFAALAADQAIIHHVMKLEGMASDIEDQLLSGHILEAEKLLDKLMSDFNGHKEPVYGKLREKLDGLDMKLTVLNLENELGALTNVKDLGEMLNVVNGLAGQDASSLQEQIVNRIRTITSDRVSDLIDRRNYSDALETINYASTWLKDDTVLKKLGESVNNAQQRYEQAEQQRIEQAMQRAAEEDLVNQTAAVKQINADLTLDEFGDLTIEGTLMNVATRPIYSIKVNYIVKNSAGEKIAAGTADATPNYVEPGEEMTYTATVYGAQTDQVTVEMDHATWYLD</sequence>
<keyword evidence="2" id="KW-0812">Transmembrane</keyword>
<keyword evidence="4" id="KW-1185">Reference proteome</keyword>
<protein>
    <submittedName>
        <fullName evidence="3">FxLYD domain-containing protein</fullName>
    </submittedName>
</protein>
<keyword evidence="1" id="KW-0175">Coiled coil</keyword>
<dbReference type="NCBIfam" id="NF038353">
    <property type="entry name" value="FxLYD_dom"/>
    <property type="match status" value="1"/>
</dbReference>
<accession>A0ABW3HUV0</accession>
<evidence type="ECO:0000256" key="2">
    <source>
        <dbReference type="SAM" id="Phobius"/>
    </source>
</evidence>
<dbReference type="EMBL" id="JBHTJZ010000034">
    <property type="protein sequence ID" value="MFD0961304.1"/>
    <property type="molecule type" value="Genomic_DNA"/>
</dbReference>
<dbReference type="Proteomes" id="UP001596989">
    <property type="component" value="Unassembled WGS sequence"/>
</dbReference>
<evidence type="ECO:0000313" key="4">
    <source>
        <dbReference type="Proteomes" id="UP001596989"/>
    </source>
</evidence>
<keyword evidence="2" id="KW-0472">Membrane</keyword>
<evidence type="ECO:0000313" key="3">
    <source>
        <dbReference type="EMBL" id="MFD0961304.1"/>
    </source>
</evidence>
<dbReference type="RefSeq" id="WP_377566749.1">
    <property type="nucleotide sequence ID" value="NZ_JBHTJZ010000034.1"/>
</dbReference>
<organism evidence="3 4">
    <name type="scientific">Paenibacillus chungangensis</name>
    <dbReference type="NCBI Taxonomy" id="696535"/>
    <lineage>
        <taxon>Bacteria</taxon>
        <taxon>Bacillati</taxon>
        <taxon>Bacillota</taxon>
        <taxon>Bacilli</taxon>
        <taxon>Bacillales</taxon>
        <taxon>Paenibacillaceae</taxon>
        <taxon>Paenibacillus</taxon>
    </lineage>
</organism>
<reference evidence="4" key="1">
    <citation type="journal article" date="2019" name="Int. J. Syst. Evol. Microbiol.">
        <title>The Global Catalogue of Microorganisms (GCM) 10K type strain sequencing project: providing services to taxonomists for standard genome sequencing and annotation.</title>
        <authorList>
            <consortium name="The Broad Institute Genomics Platform"/>
            <consortium name="The Broad Institute Genome Sequencing Center for Infectious Disease"/>
            <person name="Wu L."/>
            <person name="Ma J."/>
        </authorList>
    </citation>
    <scope>NUCLEOTIDE SEQUENCE [LARGE SCALE GENOMIC DNA]</scope>
    <source>
        <strain evidence="4">CCUG 59129</strain>
    </source>
</reference>
<name>A0ABW3HUV0_9BACL</name>
<dbReference type="InterPro" id="IPR047676">
    <property type="entry name" value="FxLYD_dom"/>
</dbReference>